<dbReference type="PANTHER" id="PTHR48038">
    <property type="entry name" value="RIBONUCLEOPROTEIN RB97D"/>
    <property type="match status" value="1"/>
</dbReference>
<evidence type="ECO:0000259" key="6">
    <source>
        <dbReference type="PROSITE" id="PS50102"/>
    </source>
</evidence>
<dbReference type="CDD" id="cd12337">
    <property type="entry name" value="RRM1_SRSF4_like"/>
    <property type="match status" value="1"/>
</dbReference>
<evidence type="ECO:0000256" key="1">
    <source>
        <dbReference type="ARBA" id="ARBA00004123"/>
    </source>
</evidence>
<protein>
    <recommendedName>
        <fullName evidence="6">RRM domain-containing protein</fullName>
    </recommendedName>
</protein>
<dbReference type="SMART" id="SM00360">
    <property type="entry name" value="RRM"/>
    <property type="match status" value="1"/>
</dbReference>
<evidence type="ECO:0000256" key="4">
    <source>
        <dbReference type="PROSITE-ProRule" id="PRU00176"/>
    </source>
</evidence>
<feature type="region of interest" description="Disordered" evidence="5">
    <location>
        <begin position="99"/>
        <end position="239"/>
    </location>
</feature>
<feature type="compositionally biased region" description="Basic residues" evidence="5">
    <location>
        <begin position="196"/>
        <end position="213"/>
    </location>
</feature>
<dbReference type="GO" id="GO:0005634">
    <property type="term" value="C:nucleus"/>
    <property type="evidence" value="ECO:0007669"/>
    <property type="project" value="UniProtKB-SubCell"/>
</dbReference>
<keyword evidence="3" id="KW-0539">Nucleus</keyword>
<dbReference type="GO" id="GO:0003723">
    <property type="term" value="F:RNA binding"/>
    <property type="evidence" value="ECO:0007669"/>
    <property type="project" value="UniProtKB-UniRule"/>
</dbReference>
<proteinExistence type="predicted"/>
<feature type="non-terminal residue" evidence="7">
    <location>
        <position position="239"/>
    </location>
</feature>
<evidence type="ECO:0000313" key="8">
    <source>
        <dbReference type="Proteomes" id="UP000887116"/>
    </source>
</evidence>
<accession>A0A8X6HE73</accession>
<gene>
    <name evidence="7" type="primary">SRSF6</name>
    <name evidence="7" type="ORF">TNCT_319091</name>
</gene>
<dbReference type="InterPro" id="IPR012677">
    <property type="entry name" value="Nucleotide-bd_a/b_plait_sf"/>
</dbReference>
<evidence type="ECO:0000256" key="2">
    <source>
        <dbReference type="ARBA" id="ARBA00022884"/>
    </source>
</evidence>
<feature type="compositionally biased region" description="Basic and acidic residues" evidence="5">
    <location>
        <begin position="214"/>
        <end position="239"/>
    </location>
</feature>
<dbReference type="AlphaFoldDB" id="A0A8X6HE73"/>
<dbReference type="EMBL" id="BMAO01002984">
    <property type="protein sequence ID" value="GFQ84864.1"/>
    <property type="molecule type" value="Genomic_DNA"/>
</dbReference>
<organism evidence="7 8">
    <name type="scientific">Trichonephila clavata</name>
    <name type="common">Joro spider</name>
    <name type="synonym">Nephila clavata</name>
    <dbReference type="NCBI Taxonomy" id="2740835"/>
    <lineage>
        <taxon>Eukaryota</taxon>
        <taxon>Metazoa</taxon>
        <taxon>Ecdysozoa</taxon>
        <taxon>Arthropoda</taxon>
        <taxon>Chelicerata</taxon>
        <taxon>Arachnida</taxon>
        <taxon>Araneae</taxon>
        <taxon>Araneomorphae</taxon>
        <taxon>Entelegynae</taxon>
        <taxon>Araneoidea</taxon>
        <taxon>Nephilidae</taxon>
        <taxon>Trichonephila</taxon>
    </lineage>
</organism>
<dbReference type="InterPro" id="IPR035979">
    <property type="entry name" value="RBD_domain_sf"/>
</dbReference>
<name>A0A8X6HE73_TRICU</name>
<evidence type="ECO:0000256" key="5">
    <source>
        <dbReference type="SAM" id="MobiDB-lite"/>
    </source>
</evidence>
<dbReference type="SUPFAM" id="SSF54928">
    <property type="entry name" value="RNA-binding domain, RBD"/>
    <property type="match status" value="1"/>
</dbReference>
<feature type="domain" description="RRM" evidence="6">
    <location>
        <begin position="30"/>
        <end position="100"/>
    </location>
</feature>
<comment type="subcellular location">
    <subcellularLocation>
        <location evidence="1">Nucleus</location>
    </subcellularLocation>
</comment>
<reference evidence="7" key="1">
    <citation type="submission" date="2020-07" db="EMBL/GenBank/DDBJ databases">
        <title>Multicomponent nature underlies the extraordinary mechanical properties of spider dragline silk.</title>
        <authorList>
            <person name="Kono N."/>
            <person name="Nakamura H."/>
            <person name="Mori M."/>
            <person name="Yoshida Y."/>
            <person name="Ohtoshi R."/>
            <person name="Malay A.D."/>
            <person name="Moran D.A.P."/>
            <person name="Tomita M."/>
            <person name="Numata K."/>
            <person name="Arakawa K."/>
        </authorList>
    </citation>
    <scope>NUCLEOTIDE SEQUENCE</scope>
</reference>
<feature type="compositionally biased region" description="Basic residues" evidence="5">
    <location>
        <begin position="123"/>
        <end position="186"/>
    </location>
</feature>
<feature type="compositionally biased region" description="Basic residues" evidence="5">
    <location>
        <begin position="99"/>
        <end position="115"/>
    </location>
</feature>
<dbReference type="Pfam" id="PF00076">
    <property type="entry name" value="RRM_1"/>
    <property type="match status" value="1"/>
</dbReference>
<keyword evidence="2 4" id="KW-0694">RNA-binding</keyword>
<sequence>LSGSTPRTWGLLKVNSYSEKHYCKTSVMSTRIYIGRLSYDVRKKDIEKFLKGYGRIGDILLKKGCCFVEFEDFRDADDAVFELNGKELLGERVLIEHARSRRGNHAPMQNRRRQGGGRDKSRSRSRSKSHSRSHSRSHSCSRSKSRSMSKSRSRSKSRSKSRSRSKSPSKARSNRSQSRKQSRSRSRSTSEDRRDRKSRSRSKSHKSRSRSRSKSSEKRMDSPIPKEEEVSNSADDKND</sequence>
<dbReference type="Proteomes" id="UP000887116">
    <property type="component" value="Unassembled WGS sequence"/>
</dbReference>
<dbReference type="PROSITE" id="PS50102">
    <property type="entry name" value="RRM"/>
    <property type="match status" value="1"/>
</dbReference>
<evidence type="ECO:0000256" key="3">
    <source>
        <dbReference type="ARBA" id="ARBA00023242"/>
    </source>
</evidence>
<dbReference type="PANTHER" id="PTHR48038:SF3">
    <property type="entry name" value="SPLICING FACTOR, ARGININE_SERINE-RICH 1-RELATED"/>
    <property type="match status" value="1"/>
</dbReference>
<evidence type="ECO:0000313" key="7">
    <source>
        <dbReference type="EMBL" id="GFQ84864.1"/>
    </source>
</evidence>
<dbReference type="OrthoDB" id="1099063at2759"/>
<dbReference type="InterPro" id="IPR000504">
    <property type="entry name" value="RRM_dom"/>
</dbReference>
<keyword evidence="8" id="KW-1185">Reference proteome</keyword>
<comment type="caution">
    <text evidence="7">The sequence shown here is derived from an EMBL/GenBank/DDBJ whole genome shotgun (WGS) entry which is preliminary data.</text>
</comment>
<dbReference type="Gene3D" id="3.30.70.330">
    <property type="match status" value="1"/>
</dbReference>